<accession>A0ABZ0NT79</accession>
<reference evidence="2 3" key="1">
    <citation type="submission" date="2023-09" db="EMBL/GenBank/DDBJ databases">
        <title>Complete-Gapless Cercospora beticola genome.</title>
        <authorList>
            <person name="Wyatt N.A."/>
            <person name="Spanner R.E."/>
            <person name="Bolton M.D."/>
        </authorList>
    </citation>
    <scope>NUCLEOTIDE SEQUENCE [LARGE SCALE GENOMIC DNA]</scope>
    <source>
        <strain evidence="2">Cb09-40</strain>
    </source>
</reference>
<dbReference type="EMBL" id="CP134188">
    <property type="protein sequence ID" value="WPB02691.1"/>
    <property type="molecule type" value="Genomic_DNA"/>
</dbReference>
<gene>
    <name evidence="2" type="ORF">RHO25_007327</name>
</gene>
<sequence length="87" mass="9150">MKLLSLAILFTATATAREYVGNCDYIPIGLDAPASNCDWLSNGGLDACNALEPNCAGKCGRNPNEAFEMTTANDDGGSNCQCICKLK</sequence>
<organism evidence="2 3">
    <name type="scientific">Cercospora beticola</name>
    <name type="common">Sugarbeet leaf spot fungus</name>
    <dbReference type="NCBI Taxonomy" id="122368"/>
    <lineage>
        <taxon>Eukaryota</taxon>
        <taxon>Fungi</taxon>
        <taxon>Dikarya</taxon>
        <taxon>Ascomycota</taxon>
        <taxon>Pezizomycotina</taxon>
        <taxon>Dothideomycetes</taxon>
        <taxon>Dothideomycetidae</taxon>
        <taxon>Mycosphaerellales</taxon>
        <taxon>Mycosphaerellaceae</taxon>
        <taxon>Cercospora</taxon>
    </lineage>
</organism>
<evidence type="ECO:0000313" key="3">
    <source>
        <dbReference type="Proteomes" id="UP001302367"/>
    </source>
</evidence>
<evidence type="ECO:0000256" key="1">
    <source>
        <dbReference type="SAM" id="SignalP"/>
    </source>
</evidence>
<keyword evidence="3" id="KW-1185">Reference proteome</keyword>
<name>A0ABZ0NT79_CERBT</name>
<protein>
    <submittedName>
        <fullName evidence="2">Uncharacterized protein</fullName>
    </submittedName>
</protein>
<dbReference type="Proteomes" id="UP001302367">
    <property type="component" value="Chromosome 5"/>
</dbReference>
<keyword evidence="1" id="KW-0732">Signal</keyword>
<feature type="chain" id="PRO_5047156505" evidence="1">
    <location>
        <begin position="17"/>
        <end position="87"/>
    </location>
</feature>
<dbReference type="RefSeq" id="XP_065459004.1">
    <property type="nucleotide sequence ID" value="XM_065602932.1"/>
</dbReference>
<feature type="signal peptide" evidence="1">
    <location>
        <begin position="1"/>
        <end position="16"/>
    </location>
</feature>
<evidence type="ECO:0000313" key="2">
    <source>
        <dbReference type="EMBL" id="WPB02691.1"/>
    </source>
</evidence>
<proteinExistence type="predicted"/>
<dbReference type="GeneID" id="90644376"/>